<proteinExistence type="predicted"/>
<reference evidence="1" key="1">
    <citation type="journal article" date="2014" name="Int. J. Syst. Evol. Microbiol.">
        <title>Complete genome sequence of Corynebacterium casei LMG S-19264T (=DSM 44701T), isolated from a smear-ripened cheese.</title>
        <authorList>
            <consortium name="US DOE Joint Genome Institute (JGI-PGF)"/>
            <person name="Walter F."/>
            <person name="Albersmeier A."/>
            <person name="Kalinowski J."/>
            <person name="Ruckert C."/>
        </authorList>
    </citation>
    <scope>NUCLEOTIDE SEQUENCE</scope>
    <source>
        <strain evidence="1">KCTC 12988</strain>
    </source>
</reference>
<evidence type="ECO:0000313" key="1">
    <source>
        <dbReference type="EMBL" id="GHC45356.1"/>
    </source>
</evidence>
<name>A0A918TEJ7_9BACT</name>
<dbReference type="Proteomes" id="UP000644507">
    <property type="component" value="Unassembled WGS sequence"/>
</dbReference>
<sequence length="71" mass="8240">MRKNYNISSRSDMRRFEKDLQKEILSSAEEGVRKKLGSTLSRQLKVKCDGRSKVTVEGPDDLIQQDRKRLS</sequence>
<gene>
    <name evidence="1" type="ORF">GCM10007100_08310</name>
</gene>
<protein>
    <submittedName>
        <fullName evidence="1">Uncharacterized protein</fullName>
    </submittedName>
</protein>
<reference evidence="1" key="2">
    <citation type="submission" date="2020-09" db="EMBL/GenBank/DDBJ databases">
        <authorList>
            <person name="Sun Q."/>
            <person name="Kim S."/>
        </authorList>
    </citation>
    <scope>NUCLEOTIDE SEQUENCE</scope>
    <source>
        <strain evidence="1">KCTC 12988</strain>
    </source>
</reference>
<comment type="caution">
    <text evidence="1">The sequence shown here is derived from an EMBL/GenBank/DDBJ whole genome shotgun (WGS) entry which is preliminary data.</text>
</comment>
<evidence type="ECO:0000313" key="2">
    <source>
        <dbReference type="Proteomes" id="UP000644507"/>
    </source>
</evidence>
<dbReference type="EMBL" id="BMXI01000003">
    <property type="protein sequence ID" value="GHC45356.1"/>
    <property type="molecule type" value="Genomic_DNA"/>
</dbReference>
<accession>A0A918TEJ7</accession>
<dbReference type="AlphaFoldDB" id="A0A918TEJ7"/>
<keyword evidence="2" id="KW-1185">Reference proteome</keyword>
<organism evidence="1 2">
    <name type="scientific">Roseibacillus persicicus</name>
    <dbReference type="NCBI Taxonomy" id="454148"/>
    <lineage>
        <taxon>Bacteria</taxon>
        <taxon>Pseudomonadati</taxon>
        <taxon>Verrucomicrobiota</taxon>
        <taxon>Verrucomicrobiia</taxon>
        <taxon>Verrucomicrobiales</taxon>
        <taxon>Verrucomicrobiaceae</taxon>
        <taxon>Roseibacillus</taxon>
    </lineage>
</organism>